<comment type="caution">
    <text evidence="2">The sequence shown here is derived from an EMBL/GenBank/DDBJ whole genome shotgun (WGS) entry which is preliminary data.</text>
</comment>
<proteinExistence type="predicted"/>
<dbReference type="SMART" id="SM00953">
    <property type="entry name" value="RES"/>
    <property type="match status" value="1"/>
</dbReference>
<keyword evidence="3" id="KW-1185">Reference proteome</keyword>
<dbReference type="Pfam" id="PF08808">
    <property type="entry name" value="RES"/>
    <property type="match status" value="1"/>
</dbReference>
<feature type="domain" description="RES" evidence="1">
    <location>
        <begin position="79"/>
        <end position="203"/>
    </location>
</feature>
<dbReference type="InterPro" id="IPR014914">
    <property type="entry name" value="RES_dom"/>
</dbReference>
<dbReference type="Proteomes" id="UP001519667">
    <property type="component" value="Unassembled WGS sequence"/>
</dbReference>
<dbReference type="EMBL" id="JAGTIS010000017">
    <property type="protein sequence ID" value="MBT8768886.1"/>
    <property type="molecule type" value="Genomic_DNA"/>
</dbReference>
<protein>
    <submittedName>
        <fullName evidence="2">RES family NAD+ phosphorylase</fullName>
    </submittedName>
</protein>
<name>A0ABS5XMG0_9GAMM</name>
<evidence type="ECO:0000259" key="1">
    <source>
        <dbReference type="SMART" id="SM00953"/>
    </source>
</evidence>
<organism evidence="2 3">
    <name type="scientific">Metapseudomonas boanensis</name>
    <dbReference type="NCBI Taxonomy" id="2822138"/>
    <lineage>
        <taxon>Bacteria</taxon>
        <taxon>Pseudomonadati</taxon>
        <taxon>Pseudomonadota</taxon>
        <taxon>Gammaproteobacteria</taxon>
        <taxon>Pseudomonadales</taxon>
        <taxon>Pseudomonadaceae</taxon>
        <taxon>Metapseudomonas</taxon>
    </lineage>
</organism>
<sequence>MTQSLAELLPEWGKAYRLVNSSFPPISVFEDTLDPAELELAYAIEAMTNDRLRDQVGEIARVLPQDRVSGAGATIVMAPFTHIGRASRFTDGSYGVYYCANSVDAAIAETRYHQERFWRATQEASIEITMRAYVNRVVSPMVDVRGLAQLHDPDPLSYAASQAFAGQWRNAGKWGLLYNSVRLPGHECVAAFRPPAVTLPVQAQHFRYLWDGRTQTISCVLKVSPVKA</sequence>
<accession>A0ABS5XMG0</accession>
<dbReference type="RefSeq" id="WP_215379959.1">
    <property type="nucleotide sequence ID" value="NZ_JAGTIS010000017.1"/>
</dbReference>
<evidence type="ECO:0000313" key="3">
    <source>
        <dbReference type="Proteomes" id="UP001519667"/>
    </source>
</evidence>
<gene>
    <name evidence="2" type="ORF">J7302_22530</name>
</gene>
<reference evidence="2 3" key="1">
    <citation type="submission" date="2021-04" db="EMBL/GenBank/DDBJ databases">
        <title>Pseudomonas boanensis sp. nov., a bacterium isolated from river water used for household purposes in Boane District, Mozambique.</title>
        <authorList>
            <person name="Nicklasson M."/>
            <person name="Martin-Rodriguez A.J."/>
            <person name="Thorell K."/>
            <person name="Neves L."/>
            <person name="Mussagy A."/>
            <person name="Rydberg H.A."/>
            <person name="Hernroth B."/>
            <person name="Svensson-Stadler L."/>
            <person name="Sjoling A."/>
        </authorList>
    </citation>
    <scope>NUCLEOTIDE SEQUENCE [LARGE SCALE GENOMIC DNA]</scope>
    <source>
        <strain evidence="2 3">DB1</strain>
    </source>
</reference>
<evidence type="ECO:0000313" key="2">
    <source>
        <dbReference type="EMBL" id="MBT8768886.1"/>
    </source>
</evidence>